<gene>
    <name evidence="1" type="ORF">SH580_17185</name>
</gene>
<organism evidence="1 2">
    <name type="scientific">Coraliomargarita algicola</name>
    <dbReference type="NCBI Taxonomy" id="3092156"/>
    <lineage>
        <taxon>Bacteria</taxon>
        <taxon>Pseudomonadati</taxon>
        <taxon>Verrucomicrobiota</taxon>
        <taxon>Opitutia</taxon>
        <taxon>Puniceicoccales</taxon>
        <taxon>Coraliomargaritaceae</taxon>
        <taxon>Coraliomargarita</taxon>
    </lineage>
</organism>
<reference evidence="1 2" key="1">
    <citation type="submission" date="2023-11" db="EMBL/GenBank/DDBJ databases">
        <title>Coraliomargarita sp. nov., isolated from marine algae.</title>
        <authorList>
            <person name="Lee J.K."/>
            <person name="Baek J.H."/>
            <person name="Kim J.M."/>
            <person name="Choi D.G."/>
            <person name="Jeon C.O."/>
        </authorList>
    </citation>
    <scope>NUCLEOTIDE SEQUENCE [LARGE SCALE GENOMIC DNA]</scope>
    <source>
        <strain evidence="1 2">J2-16</strain>
    </source>
</reference>
<proteinExistence type="predicted"/>
<dbReference type="Proteomes" id="UP001324993">
    <property type="component" value="Chromosome"/>
</dbReference>
<keyword evidence="2" id="KW-1185">Reference proteome</keyword>
<evidence type="ECO:0000313" key="1">
    <source>
        <dbReference type="EMBL" id="WPJ95158.1"/>
    </source>
</evidence>
<sequence>MFICVALPKSQQLSALSAQMSFPHPRAQVTQFIAGPSSRRNSSRAFMEILADLRCMAVRFSGGSLRLEIGVVDWNVLDLIRK</sequence>
<dbReference type="EMBL" id="CP138858">
    <property type="protein sequence ID" value="WPJ95158.1"/>
    <property type="molecule type" value="Genomic_DNA"/>
</dbReference>
<dbReference type="RefSeq" id="WP_319832051.1">
    <property type="nucleotide sequence ID" value="NZ_CP138858.1"/>
</dbReference>
<accession>A0ABZ0RJA5</accession>
<evidence type="ECO:0000313" key="2">
    <source>
        <dbReference type="Proteomes" id="UP001324993"/>
    </source>
</evidence>
<protein>
    <submittedName>
        <fullName evidence="1">Uncharacterized protein</fullName>
    </submittedName>
</protein>
<name>A0ABZ0RJA5_9BACT</name>